<accession>A0AAD6ZI78</accession>
<gene>
    <name evidence="1" type="ORF">DFH08DRAFT_969375</name>
</gene>
<protein>
    <submittedName>
        <fullName evidence="1">Uncharacterized protein</fullName>
    </submittedName>
</protein>
<organism evidence="1 2">
    <name type="scientific">Mycena albidolilacea</name>
    <dbReference type="NCBI Taxonomy" id="1033008"/>
    <lineage>
        <taxon>Eukaryota</taxon>
        <taxon>Fungi</taxon>
        <taxon>Dikarya</taxon>
        <taxon>Basidiomycota</taxon>
        <taxon>Agaricomycotina</taxon>
        <taxon>Agaricomycetes</taxon>
        <taxon>Agaricomycetidae</taxon>
        <taxon>Agaricales</taxon>
        <taxon>Marasmiineae</taxon>
        <taxon>Mycenaceae</taxon>
        <taxon>Mycena</taxon>
    </lineage>
</organism>
<keyword evidence="2" id="KW-1185">Reference proteome</keyword>
<dbReference type="EMBL" id="JARIHO010000047">
    <property type="protein sequence ID" value="KAJ7323306.1"/>
    <property type="molecule type" value="Genomic_DNA"/>
</dbReference>
<comment type="caution">
    <text evidence="1">The sequence shown here is derived from an EMBL/GenBank/DDBJ whole genome shotgun (WGS) entry which is preliminary data.</text>
</comment>
<name>A0AAD6ZI78_9AGAR</name>
<evidence type="ECO:0000313" key="2">
    <source>
        <dbReference type="Proteomes" id="UP001218218"/>
    </source>
</evidence>
<reference evidence="1" key="1">
    <citation type="submission" date="2023-03" db="EMBL/GenBank/DDBJ databases">
        <title>Massive genome expansion in bonnet fungi (Mycena s.s.) driven by repeated elements and novel gene families across ecological guilds.</title>
        <authorList>
            <consortium name="Lawrence Berkeley National Laboratory"/>
            <person name="Harder C.B."/>
            <person name="Miyauchi S."/>
            <person name="Viragh M."/>
            <person name="Kuo A."/>
            <person name="Thoen E."/>
            <person name="Andreopoulos B."/>
            <person name="Lu D."/>
            <person name="Skrede I."/>
            <person name="Drula E."/>
            <person name="Henrissat B."/>
            <person name="Morin E."/>
            <person name="Kohler A."/>
            <person name="Barry K."/>
            <person name="LaButti K."/>
            <person name="Morin E."/>
            <person name="Salamov A."/>
            <person name="Lipzen A."/>
            <person name="Mereny Z."/>
            <person name="Hegedus B."/>
            <person name="Baldrian P."/>
            <person name="Stursova M."/>
            <person name="Weitz H."/>
            <person name="Taylor A."/>
            <person name="Grigoriev I.V."/>
            <person name="Nagy L.G."/>
            <person name="Martin F."/>
            <person name="Kauserud H."/>
        </authorList>
    </citation>
    <scope>NUCLEOTIDE SEQUENCE</scope>
    <source>
        <strain evidence="1">CBHHK002</strain>
    </source>
</reference>
<evidence type="ECO:0000313" key="1">
    <source>
        <dbReference type="EMBL" id="KAJ7323306.1"/>
    </source>
</evidence>
<proteinExistence type="predicted"/>
<sequence>MYNDITAQEPVRRGDKSFAFPIPPEHISGPLKTNRLISIQAAFIRPDFTLVFVDHNVMIQFHLMRMSDSFLPSDINPQSSIWPALWSSTHGPVYSLEPVETINAINAWRSTVLNSPSYRASIFKAMKTSQTAFNGSGAQEANDQLFLAFIHPQMPARLVCASDILFQQLLEVVIEYDKGRNALAHPGRLPYVSSERPLYMNIDGHTKYLRTIFSYKRTKVTFNAEQLRKAHELNLFQPEAIIQPDGRAIVPDGVVPAPLSAPIELRNNSRLQKVTKVQNIYLCIVKESNLKAYSPFTARAPDDWPQAVCNFL</sequence>
<dbReference type="AlphaFoldDB" id="A0AAD6ZI78"/>
<dbReference type="Proteomes" id="UP001218218">
    <property type="component" value="Unassembled WGS sequence"/>
</dbReference>